<gene>
    <name evidence="1" type="ORF">SSPO_000930</name>
</gene>
<name>A0A499UA02_9ACTN</name>
<organism evidence="1 2">
    <name type="scientific">Streptomyces antimycoticus</name>
    <dbReference type="NCBI Taxonomy" id="68175"/>
    <lineage>
        <taxon>Bacteria</taxon>
        <taxon>Bacillati</taxon>
        <taxon>Actinomycetota</taxon>
        <taxon>Actinomycetes</taxon>
        <taxon>Kitasatosporales</taxon>
        <taxon>Streptomycetaceae</taxon>
        <taxon>Streptomyces</taxon>
        <taxon>Streptomyces violaceusniger group</taxon>
    </lineage>
</organism>
<proteinExistence type="predicted"/>
<evidence type="ECO:0000313" key="2">
    <source>
        <dbReference type="Proteomes" id="UP000463951"/>
    </source>
</evidence>
<dbReference type="AlphaFoldDB" id="A0A499UA02"/>
<dbReference type="Proteomes" id="UP000463951">
    <property type="component" value="Chromosome"/>
</dbReference>
<sequence>MVDHHLQQALDATGPDEHKALVAAYARLLGHRISPEAAAGIGGETQAHATTAEITVFLSAHVEEDRQRASTNRELREAAAKARILSRHRQPAPDSRWARSASDCCAGCGFVDSGPLERPATPDIDRCPELRDLASVYEGAAGYLPRWSEAGQ</sequence>
<accession>A0A499UA02</accession>
<reference evidence="1 2" key="1">
    <citation type="journal article" date="2020" name="Int. J. Syst. Evol. Microbiol.">
        <title>Reclassification of Streptomyces castelarensis and Streptomyces sporoclivatus as later heterotypic synonyms of Streptomyces antimycoticus.</title>
        <authorList>
            <person name="Komaki H."/>
            <person name="Tamura T."/>
        </authorList>
    </citation>
    <scope>NUCLEOTIDE SEQUENCE [LARGE SCALE GENOMIC DNA]</scope>
    <source>
        <strain evidence="1 2">NBRC 100767</strain>
    </source>
</reference>
<dbReference type="EMBL" id="AP019620">
    <property type="protein sequence ID" value="BBJ37375.1"/>
    <property type="molecule type" value="Genomic_DNA"/>
</dbReference>
<evidence type="ECO:0000313" key="1">
    <source>
        <dbReference type="EMBL" id="BBJ37375.1"/>
    </source>
</evidence>
<protein>
    <submittedName>
        <fullName evidence="1">Uncharacterized protein</fullName>
    </submittedName>
</protein>